<dbReference type="Proteomes" id="UP000182740">
    <property type="component" value="Unassembled WGS sequence"/>
</dbReference>
<keyword evidence="2 4" id="KW-0808">Transferase</keyword>
<sequence length="398" mass="41656">MAGVTEHVVVCTLPGHGHVTPVLDILGELVRRGHRVTVATGGGFADRIAATGATPVAYAEPAGADPGAHRLAAALTGAGSCLAPLAPLRKLLADDPPGVLAFDSTMWIAGRVLAHDVACPTVQLSACFASNEHYSLPAHVARFPSAEVDDVDSVAGDHDFAADLTALLAAEAPGRTAEQFLDDGRDHKLVLIPRGFQYAGETFDARHTFTGPCFGPQRPLTGWEPPANGDPVLLVSLGTSAFNDQPGFFRQCARAFADLPWTVVMTLGGGTDPASLGPLPPNVEARPWVPHPAVLRHASAFVTSAGMGSVMEALYCGTPLVLVPMHGEQEVNTERVVQLGLGHRLPRAEVTPERIRDAVLAVAADEGIGARMRAMRDHTRESGGAVTAADRILGHARS</sequence>
<evidence type="ECO:0000256" key="1">
    <source>
        <dbReference type="ARBA" id="ARBA00009995"/>
    </source>
</evidence>
<dbReference type="STRING" id="546364.SAMN04489730_3939"/>
<comment type="similarity">
    <text evidence="1">Belongs to the UDP-glycosyltransferase family.</text>
</comment>
<dbReference type="PANTHER" id="PTHR48050">
    <property type="entry name" value="STEROL 3-BETA-GLUCOSYLTRANSFERASE"/>
    <property type="match status" value="1"/>
</dbReference>
<accession>A0A1K1RUR3</accession>
<evidence type="ECO:0000256" key="2">
    <source>
        <dbReference type="ARBA" id="ARBA00022679"/>
    </source>
</evidence>
<evidence type="ECO:0000313" key="5">
    <source>
        <dbReference type="Proteomes" id="UP000182740"/>
    </source>
</evidence>
<dbReference type="GO" id="GO:0008194">
    <property type="term" value="F:UDP-glycosyltransferase activity"/>
    <property type="evidence" value="ECO:0007669"/>
    <property type="project" value="InterPro"/>
</dbReference>
<reference evidence="5" key="1">
    <citation type="submission" date="2016-11" db="EMBL/GenBank/DDBJ databases">
        <authorList>
            <person name="Varghese N."/>
            <person name="Submissions S."/>
        </authorList>
    </citation>
    <scope>NUCLEOTIDE SEQUENCE [LARGE SCALE GENOMIC DNA]</scope>
    <source>
        <strain evidence="5">DSM 44671</strain>
    </source>
</reference>
<name>A0A1K1RUR3_9PSEU</name>
<dbReference type="NCBIfam" id="TIGR01426">
    <property type="entry name" value="MGT"/>
    <property type="match status" value="1"/>
</dbReference>
<protein>
    <submittedName>
        <fullName evidence="4">Glycosyltransferase, MGT family</fullName>
    </submittedName>
</protein>
<proteinExistence type="inferred from homology"/>
<dbReference type="InterPro" id="IPR002213">
    <property type="entry name" value="UDP_glucos_trans"/>
</dbReference>
<feature type="region of interest" description="Disordered" evidence="3">
    <location>
        <begin position="378"/>
        <end position="398"/>
    </location>
</feature>
<dbReference type="SUPFAM" id="SSF53756">
    <property type="entry name" value="UDP-Glycosyltransferase/glycogen phosphorylase"/>
    <property type="match status" value="1"/>
</dbReference>
<dbReference type="InterPro" id="IPR050426">
    <property type="entry name" value="Glycosyltransferase_28"/>
</dbReference>
<gene>
    <name evidence="4" type="ORF">SAMN04489730_3939</name>
</gene>
<dbReference type="EMBL" id="FPJG01000006">
    <property type="protein sequence ID" value="SFW75463.1"/>
    <property type="molecule type" value="Genomic_DNA"/>
</dbReference>
<dbReference type="GO" id="GO:0016758">
    <property type="term" value="F:hexosyltransferase activity"/>
    <property type="evidence" value="ECO:0007669"/>
    <property type="project" value="InterPro"/>
</dbReference>
<evidence type="ECO:0000313" key="4">
    <source>
        <dbReference type="EMBL" id="SFW75463.1"/>
    </source>
</evidence>
<dbReference type="InterPro" id="IPR006326">
    <property type="entry name" value="UDPGT_MGT-like"/>
</dbReference>
<organism evidence="4 5">
    <name type="scientific">Amycolatopsis australiensis</name>
    <dbReference type="NCBI Taxonomy" id="546364"/>
    <lineage>
        <taxon>Bacteria</taxon>
        <taxon>Bacillati</taxon>
        <taxon>Actinomycetota</taxon>
        <taxon>Actinomycetes</taxon>
        <taxon>Pseudonocardiales</taxon>
        <taxon>Pseudonocardiaceae</taxon>
        <taxon>Amycolatopsis</taxon>
    </lineage>
</organism>
<dbReference type="Pfam" id="PF00201">
    <property type="entry name" value="UDPGT"/>
    <property type="match status" value="1"/>
</dbReference>
<dbReference type="GO" id="GO:0017000">
    <property type="term" value="P:antibiotic biosynthetic process"/>
    <property type="evidence" value="ECO:0007669"/>
    <property type="project" value="UniProtKB-ARBA"/>
</dbReference>
<dbReference type="Gene3D" id="3.40.50.2000">
    <property type="entry name" value="Glycogen Phosphorylase B"/>
    <property type="match status" value="2"/>
</dbReference>
<evidence type="ECO:0000256" key="3">
    <source>
        <dbReference type="SAM" id="MobiDB-lite"/>
    </source>
</evidence>
<keyword evidence="5" id="KW-1185">Reference proteome</keyword>
<dbReference type="PANTHER" id="PTHR48050:SF13">
    <property type="entry name" value="STEROL 3-BETA-GLUCOSYLTRANSFERASE UGT80A2"/>
    <property type="match status" value="1"/>
</dbReference>
<dbReference type="FunFam" id="3.40.50.2000:FF:000072">
    <property type="entry name" value="Glycosyl transferase"/>
    <property type="match status" value="1"/>
</dbReference>
<dbReference type="CDD" id="cd03784">
    <property type="entry name" value="GT1_Gtf-like"/>
    <property type="match status" value="1"/>
</dbReference>
<dbReference type="AlphaFoldDB" id="A0A1K1RUR3"/>